<feature type="region of interest" description="Disordered" evidence="8">
    <location>
        <begin position="695"/>
        <end position="840"/>
    </location>
</feature>
<dbReference type="OMA" id="HLICAGP"/>
<evidence type="ECO:0000313" key="13">
    <source>
        <dbReference type="Ensembl" id="ENSLACP00000019696.1"/>
    </source>
</evidence>
<feature type="compositionally biased region" description="Basic and acidic residues" evidence="8">
    <location>
        <begin position="819"/>
        <end position="833"/>
    </location>
</feature>
<reference evidence="14" key="1">
    <citation type="submission" date="2011-08" db="EMBL/GenBank/DDBJ databases">
        <title>The draft genome of Latimeria chalumnae.</title>
        <authorList>
            <person name="Di Palma F."/>
            <person name="Alfoldi J."/>
            <person name="Johnson J."/>
            <person name="Berlin A."/>
            <person name="Gnerre S."/>
            <person name="Jaffe D."/>
            <person name="MacCallum I."/>
            <person name="Young S."/>
            <person name="Walker B.J."/>
            <person name="Lander E."/>
            <person name="Lindblad-Toh K."/>
        </authorList>
    </citation>
    <scope>NUCLEOTIDE SEQUENCE [LARGE SCALE GENOMIC DNA]</scope>
    <source>
        <strain evidence="14">Wild caught</strain>
    </source>
</reference>
<feature type="chain" id="PRO_5003581241" evidence="10">
    <location>
        <begin position="25"/>
        <end position="840"/>
    </location>
</feature>
<dbReference type="AlphaFoldDB" id="H3BCS5"/>
<evidence type="ECO:0000256" key="4">
    <source>
        <dbReference type="ARBA" id="ARBA00022729"/>
    </source>
</evidence>
<keyword evidence="5 9" id="KW-1133">Transmembrane helix</keyword>
<dbReference type="PANTHER" id="PTHR31626">
    <property type="entry name" value="SUSHI DOMAIN-CONTAINING PROTEIN"/>
    <property type="match status" value="1"/>
</dbReference>
<sequence length="840" mass="93455">MPASSLSCFLLLCLCFCVVWGASAKSIPDSSSQEVLIKVQVFDNSDLSPLFHASVDVYGNQSSLASGITDGDGVVTITFQYRPGTWIIVTAAKYGFVTNSAPWHVDRIPMYASVSLYLLPERPATLILYEDVVQILLGSPGSRNQPWVQFQRKAVRLPENSTYSHLSAFLTAASSEYEIGGFPYLVGLESNGTGNSSWLELTPVAAVSVHLFIGNRSEVQLSAPVHVSIPLPGDSPLLATTNVPAWRFHPKSGIWVRSGTGQIKREGTQLTWNYVASQLGYWMAALPSSMAGGAMGPPGLRDITTYHTIFLLTILGALALLVLILLCLLLYYCRRRCLKPRQQHRKLQISNTLDSSKKDQGTSTSHINLISSSHIESASSNGDMDVHTPVLKSTYSNSRDLLPSQKKRYTKASTDTLTHRVGAKDEYQRPVESFQLKVARSVDVSGALEPPMLDDYKQSYSSMVSQQTVEDKSTETHRRHLMNESKSYNQAPPSPPPLPPPFEHYVGHKMDNKPSDFMMSQSVDQLARPTSLSQPGQLFFCGSIDHMKENMYRKVMPTLVIPAHYMRLTTDHYSKDQAVGIPPEQQQEMEGALGQAGMPMPHQFGPQEMHHYQHQHMQHSVQQMEDPEGKGWSSQSVAIPVLFNESTMAQLNGELQALTEKKLLELGVKPHPRAWFVSLDGRSNAQVRHSYIDLQTSEKNRSNDASLDSGVDVNEAKPTKKGKEERERHTPGNIAYSKLAYMDDTEQSSSESRTAVCSPEENSLTPLLDESVEHRATIPRRGRSRGNSSRSSNSEIRRDSMTSPEEEMNDQSEGADDQGENKKSPWQKREERPLMVFNMK</sequence>
<evidence type="ECO:0000259" key="11">
    <source>
        <dbReference type="Pfam" id="PF10577"/>
    </source>
</evidence>
<dbReference type="FunCoup" id="H3BCS5">
    <property type="interactions" value="789"/>
</dbReference>
<keyword evidence="3 9" id="KW-0812">Transmembrane</keyword>
<keyword evidence="6 9" id="KW-0472">Membrane</keyword>
<dbReference type="Proteomes" id="UP000008672">
    <property type="component" value="Unassembled WGS sequence"/>
</dbReference>
<evidence type="ECO:0000256" key="7">
    <source>
        <dbReference type="ARBA" id="ARBA00023180"/>
    </source>
</evidence>
<feature type="compositionally biased region" description="Polar residues" evidence="8">
    <location>
        <begin position="747"/>
        <end position="765"/>
    </location>
</feature>
<comment type="similarity">
    <text evidence="2">Belongs to the FAM171 family.</text>
</comment>
<dbReference type="Pfam" id="PF10577">
    <property type="entry name" value="FAM171A1-2-B_N"/>
    <property type="match status" value="1"/>
</dbReference>
<evidence type="ECO:0000256" key="2">
    <source>
        <dbReference type="ARBA" id="ARBA00006818"/>
    </source>
</evidence>
<evidence type="ECO:0000256" key="6">
    <source>
        <dbReference type="ARBA" id="ARBA00023136"/>
    </source>
</evidence>
<organism evidence="13 14">
    <name type="scientific">Latimeria chalumnae</name>
    <name type="common">Coelacanth</name>
    <dbReference type="NCBI Taxonomy" id="7897"/>
    <lineage>
        <taxon>Eukaryota</taxon>
        <taxon>Metazoa</taxon>
        <taxon>Chordata</taxon>
        <taxon>Craniata</taxon>
        <taxon>Vertebrata</taxon>
        <taxon>Euteleostomi</taxon>
        <taxon>Coelacanthiformes</taxon>
        <taxon>Coelacanthidae</taxon>
        <taxon>Latimeria</taxon>
    </lineage>
</organism>
<dbReference type="eggNOG" id="ENOG502QTDH">
    <property type="taxonomic scope" value="Eukaryota"/>
</dbReference>
<dbReference type="STRING" id="7897.ENSLACP00000019696"/>
<dbReference type="InterPro" id="IPR048530">
    <property type="entry name" value="FAM171_N"/>
</dbReference>
<evidence type="ECO:0000256" key="5">
    <source>
        <dbReference type="ARBA" id="ARBA00022989"/>
    </source>
</evidence>
<reference evidence="13" key="3">
    <citation type="submission" date="2025-09" db="UniProtKB">
        <authorList>
            <consortium name="Ensembl"/>
        </authorList>
    </citation>
    <scope>IDENTIFICATION</scope>
</reference>
<dbReference type="PANTHER" id="PTHR31626:SF3">
    <property type="entry name" value="PROTEIN FAM171A2"/>
    <property type="match status" value="1"/>
</dbReference>
<dbReference type="HOGENOM" id="CLU_019729_0_1_1"/>
<feature type="signal peptide" evidence="10">
    <location>
        <begin position="1"/>
        <end position="24"/>
    </location>
</feature>
<dbReference type="Pfam" id="PF20771">
    <property type="entry name" value="FAM171A1-2-B_C"/>
    <property type="match status" value="1"/>
</dbReference>
<dbReference type="Ensembl" id="ENSLACT00000019834.1">
    <property type="protein sequence ID" value="ENSLACP00000019696.1"/>
    <property type="gene ID" value="ENSLACG00000017318.1"/>
</dbReference>
<evidence type="ECO:0000256" key="1">
    <source>
        <dbReference type="ARBA" id="ARBA00004479"/>
    </source>
</evidence>
<feature type="domain" description="FAM171 N-terminal" evidence="11">
    <location>
        <begin position="35"/>
        <end position="288"/>
    </location>
</feature>
<dbReference type="EMBL" id="AFYH01038609">
    <property type="status" value="NOT_ANNOTATED_CDS"/>
    <property type="molecule type" value="Genomic_DNA"/>
</dbReference>
<gene>
    <name evidence="13" type="primary">FAM171A2</name>
</gene>
<accession>H3BCS5</accession>
<reference evidence="13" key="2">
    <citation type="submission" date="2025-08" db="UniProtKB">
        <authorList>
            <consortium name="Ensembl"/>
        </authorList>
    </citation>
    <scope>IDENTIFICATION</scope>
</reference>
<dbReference type="InterPro" id="IPR049175">
    <property type="entry name" value="FAM171_C"/>
</dbReference>
<evidence type="ECO:0000256" key="3">
    <source>
        <dbReference type="ARBA" id="ARBA00022692"/>
    </source>
</evidence>
<feature type="compositionally biased region" description="Low complexity" evidence="8">
    <location>
        <begin position="785"/>
        <end position="794"/>
    </location>
</feature>
<dbReference type="GeneTree" id="ENSGT00950000183184"/>
<dbReference type="InterPro" id="IPR018890">
    <property type="entry name" value="FAM171"/>
</dbReference>
<comment type="subcellular location">
    <subcellularLocation>
        <location evidence="1">Membrane</location>
        <topology evidence="1">Single-pass type I membrane protein</topology>
    </subcellularLocation>
</comment>
<feature type="transmembrane region" description="Helical" evidence="9">
    <location>
        <begin position="309"/>
        <end position="333"/>
    </location>
</feature>
<evidence type="ECO:0000313" key="14">
    <source>
        <dbReference type="Proteomes" id="UP000008672"/>
    </source>
</evidence>
<dbReference type="EMBL" id="AFYH01038610">
    <property type="status" value="NOT_ANNOTATED_CDS"/>
    <property type="molecule type" value="Genomic_DNA"/>
</dbReference>
<name>H3BCS5_LATCH</name>
<proteinExistence type="inferred from homology"/>
<dbReference type="EMBL" id="AFYH01038611">
    <property type="status" value="NOT_ANNOTATED_CDS"/>
    <property type="molecule type" value="Genomic_DNA"/>
</dbReference>
<dbReference type="GO" id="GO:0016020">
    <property type="term" value="C:membrane"/>
    <property type="evidence" value="ECO:0007669"/>
    <property type="project" value="UniProtKB-SubCell"/>
</dbReference>
<evidence type="ECO:0000256" key="8">
    <source>
        <dbReference type="SAM" id="MobiDB-lite"/>
    </source>
</evidence>
<evidence type="ECO:0000256" key="10">
    <source>
        <dbReference type="SAM" id="SignalP"/>
    </source>
</evidence>
<keyword evidence="7" id="KW-0325">Glycoprotein</keyword>
<evidence type="ECO:0000259" key="12">
    <source>
        <dbReference type="Pfam" id="PF20771"/>
    </source>
</evidence>
<protein>
    <submittedName>
        <fullName evidence="13">Family with sequence similarity 171 member A2</fullName>
    </submittedName>
</protein>
<keyword evidence="4 10" id="KW-0732">Signal</keyword>
<keyword evidence="14" id="KW-1185">Reference proteome</keyword>
<dbReference type="EMBL" id="AFYH01038608">
    <property type="status" value="NOT_ANNOTATED_CDS"/>
    <property type="molecule type" value="Genomic_DNA"/>
</dbReference>
<dbReference type="EMBL" id="AFYH01038607">
    <property type="status" value="NOT_ANNOTATED_CDS"/>
    <property type="molecule type" value="Genomic_DNA"/>
</dbReference>
<feature type="compositionally biased region" description="Acidic residues" evidence="8">
    <location>
        <begin position="804"/>
        <end position="818"/>
    </location>
</feature>
<evidence type="ECO:0000256" key="9">
    <source>
        <dbReference type="SAM" id="Phobius"/>
    </source>
</evidence>
<dbReference type="InParanoid" id="H3BCS5"/>
<feature type="compositionally biased region" description="Basic and acidic residues" evidence="8">
    <location>
        <begin position="714"/>
        <end position="730"/>
    </location>
</feature>
<feature type="domain" description="FAM171 C-terminal" evidence="12">
    <location>
        <begin position="373"/>
        <end position="838"/>
    </location>
</feature>